<gene>
    <name evidence="1" type="ORF">METZ01_LOCUS402832</name>
</gene>
<evidence type="ECO:0000313" key="1">
    <source>
        <dbReference type="EMBL" id="SVD49978.1"/>
    </source>
</evidence>
<accession>A0A382VVS3</accession>
<organism evidence="1">
    <name type="scientific">marine metagenome</name>
    <dbReference type="NCBI Taxonomy" id="408172"/>
    <lineage>
        <taxon>unclassified sequences</taxon>
        <taxon>metagenomes</taxon>
        <taxon>ecological metagenomes</taxon>
    </lineage>
</organism>
<name>A0A382VVS3_9ZZZZ</name>
<dbReference type="EMBL" id="UINC01154603">
    <property type="protein sequence ID" value="SVD49978.1"/>
    <property type="molecule type" value="Genomic_DNA"/>
</dbReference>
<protein>
    <submittedName>
        <fullName evidence="1">Uncharacterized protein</fullName>
    </submittedName>
</protein>
<proteinExistence type="predicted"/>
<sequence>VAWNTGRVNTSIVRKVDQGRAVDVRDFLMTATTQSQRNRVLVNRRLREYIMFTGDYDLAMNRQMPAEQLLQHMSYGN</sequence>
<feature type="non-terminal residue" evidence="1">
    <location>
        <position position="1"/>
    </location>
</feature>
<dbReference type="AlphaFoldDB" id="A0A382VVS3"/>
<reference evidence="1" key="1">
    <citation type="submission" date="2018-05" db="EMBL/GenBank/DDBJ databases">
        <authorList>
            <person name="Lanie J.A."/>
            <person name="Ng W.-L."/>
            <person name="Kazmierczak K.M."/>
            <person name="Andrzejewski T.M."/>
            <person name="Davidsen T.M."/>
            <person name="Wayne K.J."/>
            <person name="Tettelin H."/>
            <person name="Glass J.I."/>
            <person name="Rusch D."/>
            <person name="Podicherti R."/>
            <person name="Tsui H.-C.T."/>
            <person name="Winkler M.E."/>
        </authorList>
    </citation>
    <scope>NUCLEOTIDE SEQUENCE</scope>
</reference>